<name>A0ABT9VQP9_9BACI</name>
<comment type="caution">
    <text evidence="1">The sequence shown here is derived from an EMBL/GenBank/DDBJ whole genome shotgun (WGS) entry which is preliminary data.</text>
</comment>
<proteinExistence type="predicted"/>
<sequence length="32" mass="3717">MVDKVRIGEHLGNIDVKDLDLMRNRLLFAMGF</sequence>
<accession>A0ABT9VQP9</accession>
<protein>
    <submittedName>
        <fullName evidence="1">Uncharacterized protein</fullName>
    </submittedName>
</protein>
<dbReference type="EMBL" id="JAUSTR010000012">
    <property type="protein sequence ID" value="MDQ0163278.1"/>
    <property type="molecule type" value="Genomic_DNA"/>
</dbReference>
<evidence type="ECO:0000313" key="2">
    <source>
        <dbReference type="Proteomes" id="UP001225646"/>
    </source>
</evidence>
<evidence type="ECO:0000313" key="1">
    <source>
        <dbReference type="EMBL" id="MDQ0163278.1"/>
    </source>
</evidence>
<organism evidence="1 2">
    <name type="scientific">Aeribacillus alveayuensis</name>
    <dbReference type="NCBI Taxonomy" id="279215"/>
    <lineage>
        <taxon>Bacteria</taxon>
        <taxon>Bacillati</taxon>
        <taxon>Bacillota</taxon>
        <taxon>Bacilli</taxon>
        <taxon>Bacillales</taxon>
        <taxon>Bacillaceae</taxon>
        <taxon>Aeribacillus</taxon>
    </lineage>
</organism>
<keyword evidence="2" id="KW-1185">Reference proteome</keyword>
<dbReference type="Proteomes" id="UP001225646">
    <property type="component" value="Unassembled WGS sequence"/>
</dbReference>
<gene>
    <name evidence="1" type="ORF">J2S06_002357</name>
</gene>
<reference evidence="1 2" key="1">
    <citation type="submission" date="2023-07" db="EMBL/GenBank/DDBJ databases">
        <title>Genomic Encyclopedia of Type Strains, Phase IV (KMG-IV): sequencing the most valuable type-strain genomes for metagenomic binning, comparative biology and taxonomic classification.</title>
        <authorList>
            <person name="Goeker M."/>
        </authorList>
    </citation>
    <scope>NUCLEOTIDE SEQUENCE [LARGE SCALE GENOMIC DNA]</scope>
    <source>
        <strain evidence="1 2">DSM 19092</strain>
    </source>
</reference>